<dbReference type="WBParaSite" id="SBAD_0000479901-mRNA-1">
    <property type="protein sequence ID" value="SBAD_0000479901-mRNA-1"/>
    <property type="gene ID" value="SBAD_0000479901"/>
</dbReference>
<name>A0A183ILV8_9BILA</name>
<reference evidence="1 2" key="2">
    <citation type="submission" date="2018-11" db="EMBL/GenBank/DDBJ databases">
        <authorList>
            <consortium name="Pathogen Informatics"/>
        </authorList>
    </citation>
    <scope>NUCLEOTIDE SEQUENCE [LARGE SCALE GENOMIC DNA]</scope>
</reference>
<evidence type="ECO:0000313" key="2">
    <source>
        <dbReference type="Proteomes" id="UP000270296"/>
    </source>
</evidence>
<evidence type="ECO:0000313" key="1">
    <source>
        <dbReference type="EMBL" id="VDP04927.1"/>
    </source>
</evidence>
<sequence>MNVVASICEPRTTVGETFAFMGLKPDGMGVDWVGEKSVGRKPSKASNGSVQRKHFKGADLSSVHQTPAISVTWAPYAAKAELLPLYRTVQAGRRYKGPNSAHLQKNALKHTGMFAAKSLTHHSPVIVYDHFKAIVTVIVIETDQPVEATQ</sequence>
<dbReference type="AlphaFoldDB" id="A0A183ILV8"/>
<keyword evidence="2" id="KW-1185">Reference proteome</keyword>
<accession>A0A183ILV8</accession>
<evidence type="ECO:0000313" key="3">
    <source>
        <dbReference type="WBParaSite" id="SBAD_0000479901-mRNA-1"/>
    </source>
</evidence>
<protein>
    <submittedName>
        <fullName evidence="3">Transposase</fullName>
    </submittedName>
</protein>
<dbReference type="EMBL" id="UZAM01008430">
    <property type="protein sequence ID" value="VDP04927.1"/>
    <property type="molecule type" value="Genomic_DNA"/>
</dbReference>
<dbReference type="Proteomes" id="UP000270296">
    <property type="component" value="Unassembled WGS sequence"/>
</dbReference>
<organism evidence="3">
    <name type="scientific">Soboliphyme baturini</name>
    <dbReference type="NCBI Taxonomy" id="241478"/>
    <lineage>
        <taxon>Eukaryota</taxon>
        <taxon>Metazoa</taxon>
        <taxon>Ecdysozoa</taxon>
        <taxon>Nematoda</taxon>
        <taxon>Enoplea</taxon>
        <taxon>Dorylaimia</taxon>
        <taxon>Dioctophymatida</taxon>
        <taxon>Dioctophymatoidea</taxon>
        <taxon>Soboliphymatidae</taxon>
        <taxon>Soboliphyme</taxon>
    </lineage>
</organism>
<proteinExistence type="predicted"/>
<reference evidence="3" key="1">
    <citation type="submission" date="2016-06" db="UniProtKB">
        <authorList>
            <consortium name="WormBaseParasite"/>
        </authorList>
    </citation>
    <scope>IDENTIFICATION</scope>
</reference>
<gene>
    <name evidence="1" type="ORF">SBAD_LOCUS4604</name>
</gene>